<dbReference type="PANTHER" id="PTHR13296">
    <property type="entry name" value="BCAS2 PROTEIN"/>
    <property type="match status" value="1"/>
</dbReference>
<evidence type="ECO:0000256" key="2">
    <source>
        <dbReference type="ARBA" id="ARBA00010788"/>
    </source>
</evidence>
<evidence type="ECO:0000313" key="8">
    <source>
        <dbReference type="EMBL" id="SPN97288.1"/>
    </source>
</evidence>
<gene>
    <name evidence="8" type="ORF">DNG_00802</name>
</gene>
<evidence type="ECO:0000256" key="1">
    <source>
        <dbReference type="ARBA" id="ARBA00004123"/>
    </source>
</evidence>
<keyword evidence="4" id="KW-0747">Spliceosome</keyword>
<keyword evidence="5" id="KW-0508">mRNA splicing</keyword>
<dbReference type="GO" id="GO:0071013">
    <property type="term" value="C:catalytic step 2 spliceosome"/>
    <property type="evidence" value="ECO:0007669"/>
    <property type="project" value="TreeGrafter"/>
</dbReference>
<evidence type="ECO:0000256" key="7">
    <source>
        <dbReference type="SAM" id="Coils"/>
    </source>
</evidence>
<keyword evidence="3" id="KW-0507">mRNA processing</keyword>
<evidence type="ECO:0000256" key="6">
    <source>
        <dbReference type="ARBA" id="ARBA00023242"/>
    </source>
</evidence>
<evidence type="ECO:0000256" key="3">
    <source>
        <dbReference type="ARBA" id="ARBA00022664"/>
    </source>
</evidence>
<protein>
    <submittedName>
        <fullName evidence="8">Related to BCAS2 family protein</fullName>
    </submittedName>
</protein>
<sequence length="204" mass="22013">MSIRHEIFESLPYIDPEPTEPESLAAQSLIAAALPAEQPPHPSLPASTAPAFSPAISALISSTSKLDAIDTARYKPQSASLPADSSLDEATDALARAYTSSSHLATRDLNLSLLADHGKNAWLTGNFHLENILAQLERELAARRAEVDRLALERRRAQDAVAGEMRGLEEAWRTGVGSVLETEVAVESLKAQIREKLKEAQGRA</sequence>
<dbReference type="GO" id="GO:0000974">
    <property type="term" value="C:Prp19 complex"/>
    <property type="evidence" value="ECO:0007669"/>
    <property type="project" value="TreeGrafter"/>
</dbReference>
<accession>A0AAE8SRL1</accession>
<dbReference type="GO" id="GO:0071011">
    <property type="term" value="C:precatalytic spliceosome"/>
    <property type="evidence" value="ECO:0007669"/>
    <property type="project" value="TreeGrafter"/>
</dbReference>
<dbReference type="Pfam" id="PF05700">
    <property type="entry name" value="BCAS2"/>
    <property type="match status" value="1"/>
</dbReference>
<dbReference type="GO" id="GO:0008380">
    <property type="term" value="P:RNA splicing"/>
    <property type="evidence" value="ECO:0007669"/>
    <property type="project" value="UniProtKB-KW"/>
</dbReference>
<evidence type="ECO:0000256" key="4">
    <source>
        <dbReference type="ARBA" id="ARBA00022728"/>
    </source>
</evidence>
<name>A0AAE8SRL1_9PEZI</name>
<keyword evidence="9" id="KW-1185">Reference proteome</keyword>
<evidence type="ECO:0000256" key="5">
    <source>
        <dbReference type="ARBA" id="ARBA00023187"/>
    </source>
</evidence>
<comment type="caution">
    <text evidence="8">The sequence shown here is derived from an EMBL/GenBank/DDBJ whole genome shotgun (WGS) entry which is preliminary data.</text>
</comment>
<proteinExistence type="inferred from homology"/>
<dbReference type="InterPro" id="IPR008409">
    <property type="entry name" value="SPF27"/>
</dbReference>
<evidence type="ECO:0000313" key="9">
    <source>
        <dbReference type="Proteomes" id="UP001187682"/>
    </source>
</evidence>
<organism evidence="8 9">
    <name type="scientific">Cephalotrichum gorgonifer</name>
    <dbReference type="NCBI Taxonomy" id="2041049"/>
    <lineage>
        <taxon>Eukaryota</taxon>
        <taxon>Fungi</taxon>
        <taxon>Dikarya</taxon>
        <taxon>Ascomycota</taxon>
        <taxon>Pezizomycotina</taxon>
        <taxon>Sordariomycetes</taxon>
        <taxon>Hypocreomycetidae</taxon>
        <taxon>Microascales</taxon>
        <taxon>Microascaceae</taxon>
        <taxon>Cephalotrichum</taxon>
    </lineage>
</organism>
<reference evidence="8" key="1">
    <citation type="submission" date="2018-03" db="EMBL/GenBank/DDBJ databases">
        <authorList>
            <person name="Guldener U."/>
        </authorList>
    </citation>
    <scope>NUCLEOTIDE SEQUENCE</scope>
</reference>
<dbReference type="GO" id="GO:0006397">
    <property type="term" value="P:mRNA processing"/>
    <property type="evidence" value="ECO:0007669"/>
    <property type="project" value="UniProtKB-KW"/>
</dbReference>
<comment type="similarity">
    <text evidence="2">Belongs to the SPF27 family.</text>
</comment>
<dbReference type="Proteomes" id="UP001187682">
    <property type="component" value="Unassembled WGS sequence"/>
</dbReference>
<dbReference type="EMBL" id="ONZQ02000001">
    <property type="protein sequence ID" value="SPN97288.1"/>
    <property type="molecule type" value="Genomic_DNA"/>
</dbReference>
<keyword evidence="6" id="KW-0539">Nucleus</keyword>
<comment type="subcellular location">
    <subcellularLocation>
        <location evidence="1">Nucleus</location>
    </subcellularLocation>
</comment>
<keyword evidence="7" id="KW-0175">Coiled coil</keyword>
<dbReference type="PANTHER" id="PTHR13296:SF0">
    <property type="entry name" value="PRE-MRNA-SPLICING FACTOR SPF27"/>
    <property type="match status" value="1"/>
</dbReference>
<feature type="coiled-coil region" evidence="7">
    <location>
        <begin position="126"/>
        <end position="153"/>
    </location>
</feature>
<dbReference type="AlphaFoldDB" id="A0AAE8SRL1"/>